<comment type="caution">
    <text evidence="2">The sequence shown here is derived from an EMBL/GenBank/DDBJ whole genome shotgun (WGS) entry which is preliminary data.</text>
</comment>
<feature type="domain" description="Glycosyltransferase 2-like" evidence="1">
    <location>
        <begin position="6"/>
        <end position="106"/>
    </location>
</feature>
<dbReference type="Gene3D" id="3.90.550.10">
    <property type="entry name" value="Spore Coat Polysaccharide Biosynthesis Protein SpsA, Chain A"/>
    <property type="match status" value="1"/>
</dbReference>
<dbReference type="Pfam" id="PF00535">
    <property type="entry name" value="Glycos_transf_2"/>
    <property type="match status" value="1"/>
</dbReference>
<gene>
    <name evidence="2" type="ORF">A4H02_04580</name>
</gene>
<evidence type="ECO:0000313" key="3">
    <source>
        <dbReference type="Proteomes" id="UP000094570"/>
    </source>
</evidence>
<dbReference type="InterPro" id="IPR001173">
    <property type="entry name" value="Glyco_trans_2-like"/>
</dbReference>
<name>A0A1E3G2Y6_9BACT</name>
<dbReference type="SUPFAM" id="SSF53448">
    <property type="entry name" value="Nucleotide-diphospho-sugar transferases"/>
    <property type="match status" value="1"/>
</dbReference>
<organism evidence="2 3">
    <name type="scientific">Fervidobacterium thailandense</name>
    <dbReference type="NCBI Taxonomy" id="1008305"/>
    <lineage>
        <taxon>Bacteria</taxon>
        <taxon>Thermotogati</taxon>
        <taxon>Thermotogota</taxon>
        <taxon>Thermotogae</taxon>
        <taxon>Thermotogales</taxon>
        <taxon>Fervidobacteriaceae</taxon>
        <taxon>Fervidobacterium</taxon>
    </lineage>
</organism>
<accession>A0A1E3G2Y6</accession>
<dbReference type="PANTHER" id="PTHR43685:SF2">
    <property type="entry name" value="GLYCOSYLTRANSFERASE 2-LIKE DOMAIN-CONTAINING PROTEIN"/>
    <property type="match status" value="1"/>
</dbReference>
<dbReference type="EMBL" id="LWAF01000005">
    <property type="protein sequence ID" value="ODN30532.1"/>
    <property type="molecule type" value="Genomic_DNA"/>
</dbReference>
<evidence type="ECO:0000259" key="1">
    <source>
        <dbReference type="Pfam" id="PF00535"/>
    </source>
</evidence>
<reference evidence="3" key="1">
    <citation type="submission" date="2016-04" db="EMBL/GenBank/DDBJ databases">
        <title>The genome sequence project of a novel Fervidobacterium isolate from a hot spring in Thailand.</title>
        <authorList>
            <person name="Gonzalez J.M."/>
            <person name="Cuecas A."/>
            <person name="Kanoksilapatham W."/>
        </authorList>
    </citation>
    <scope>NUCLEOTIDE SEQUENCE [LARGE SCALE GENOMIC DNA]</scope>
    <source>
        <strain evidence="3">FC2004</strain>
    </source>
</reference>
<dbReference type="STRING" id="1008305.A4H02_04580"/>
<dbReference type="InterPro" id="IPR029044">
    <property type="entry name" value="Nucleotide-diphossugar_trans"/>
</dbReference>
<evidence type="ECO:0000313" key="2">
    <source>
        <dbReference type="EMBL" id="ODN30532.1"/>
    </source>
</evidence>
<protein>
    <recommendedName>
        <fullName evidence="1">Glycosyltransferase 2-like domain-containing protein</fullName>
    </recommendedName>
</protein>
<dbReference type="InterPro" id="IPR050834">
    <property type="entry name" value="Glycosyltransf_2"/>
</dbReference>
<keyword evidence="3" id="KW-1185">Reference proteome</keyword>
<sequence length="352" mass="40653">MKPFVSFIIPTYNVAGYVEKTIESLLKQTSKNFEVVLIDDNSTDDTVHVVEQILTNQNEIQWTLLRNSANSGPGASRNLGIEQARGDYLIFLDGDDRVESTLVERLESAKRDFKVEKDIDVFVWKYVELSADGTQNIPRSPFTGVVPNVVTSGTKILQAMLIERCFHIWTTSFAVNRKLVSEKRLRFPEECRKGEDLTFILQVLANARYVLFLDSVLSYYLQRKTSISRTFSAKDLQVYNCLIQACGALLNATDDNKLFGACEEFAFYRFLNYFEALTVKWKDAWNWSTFVSKLDSEFGIGGEVEKLINSVHHRISRRKKLISKRCLSERVKFALFKLSPRFYWFLYRLKSL</sequence>
<dbReference type="AlphaFoldDB" id="A0A1E3G2Y6"/>
<proteinExistence type="predicted"/>
<dbReference type="Proteomes" id="UP000094570">
    <property type="component" value="Unassembled WGS sequence"/>
</dbReference>
<dbReference type="OrthoDB" id="9785185at2"/>
<dbReference type="PANTHER" id="PTHR43685">
    <property type="entry name" value="GLYCOSYLTRANSFERASE"/>
    <property type="match status" value="1"/>
</dbReference>
<dbReference type="RefSeq" id="WP_069293002.1">
    <property type="nucleotide sequence ID" value="NZ_CP140110.1"/>
</dbReference>
<dbReference type="CDD" id="cd00761">
    <property type="entry name" value="Glyco_tranf_GTA_type"/>
    <property type="match status" value="1"/>
</dbReference>